<dbReference type="Gene3D" id="3.30.2310.20">
    <property type="entry name" value="RelE-like"/>
    <property type="match status" value="1"/>
</dbReference>
<evidence type="ECO:0000313" key="2">
    <source>
        <dbReference type="EMBL" id="MBH8576625.1"/>
    </source>
</evidence>
<dbReference type="RefSeq" id="WP_214435354.1">
    <property type="nucleotide sequence ID" value="NZ_CAWPUQ010000162.1"/>
</dbReference>
<dbReference type="EMBL" id="JAECZA010000234">
    <property type="protein sequence ID" value="MBH8576625.1"/>
    <property type="molecule type" value="Genomic_DNA"/>
</dbReference>
<reference evidence="2 3" key="1">
    <citation type="journal article" date="2021" name="Int. J. Syst. Evol. Microbiol.">
        <title>Amazonocrinis nigriterrae gen. nov., sp. nov., Atlanticothrix silvestris gen. nov., sp. nov. and Dendronalium phyllosphericum gen. nov., sp. nov., nostocacean cyanobacteria from Brazilian environments.</title>
        <authorList>
            <person name="Alvarenga D.O."/>
            <person name="Andreote A.P.D."/>
            <person name="Branco L.H.Z."/>
            <person name="Delbaje E."/>
            <person name="Cruz R.B."/>
            <person name="Varani A.M."/>
            <person name="Fiore M.F."/>
        </authorList>
    </citation>
    <scope>NUCLEOTIDE SEQUENCE [LARGE SCALE GENOMIC DNA]</scope>
    <source>
        <strain evidence="2 3">CENA369</strain>
    </source>
</reference>
<evidence type="ECO:0000313" key="3">
    <source>
        <dbReference type="Proteomes" id="UP000662314"/>
    </source>
</evidence>
<sequence>MSYQLQLVSTAARQIEKLNPEVQQQLVMKLEKLTLNPLLEEARNIEAGKNLYVLTLNNYRLVYRIQK</sequence>
<evidence type="ECO:0000256" key="1">
    <source>
        <dbReference type="ARBA" id="ARBA00022649"/>
    </source>
</evidence>
<dbReference type="SUPFAM" id="SSF143011">
    <property type="entry name" value="RelE-like"/>
    <property type="match status" value="1"/>
</dbReference>
<dbReference type="InterPro" id="IPR035093">
    <property type="entry name" value="RelE/ParE_toxin_dom_sf"/>
</dbReference>
<proteinExistence type="predicted"/>
<organism evidence="2 3">
    <name type="scientific">Dendronalium phyllosphericum CENA369</name>
    <dbReference type="NCBI Taxonomy" id="1725256"/>
    <lineage>
        <taxon>Bacteria</taxon>
        <taxon>Bacillati</taxon>
        <taxon>Cyanobacteriota</taxon>
        <taxon>Cyanophyceae</taxon>
        <taxon>Nostocales</taxon>
        <taxon>Nostocaceae</taxon>
        <taxon>Dendronalium</taxon>
        <taxon>Dendronalium phyllosphericum</taxon>
    </lineage>
</organism>
<comment type="caution">
    <text evidence="2">The sequence shown here is derived from an EMBL/GenBank/DDBJ whole genome shotgun (WGS) entry which is preliminary data.</text>
</comment>
<keyword evidence="3" id="KW-1185">Reference proteome</keyword>
<dbReference type="Proteomes" id="UP000662314">
    <property type="component" value="Unassembled WGS sequence"/>
</dbReference>
<dbReference type="Pfam" id="PF05016">
    <property type="entry name" value="ParE_toxin"/>
    <property type="match status" value="1"/>
</dbReference>
<dbReference type="InterPro" id="IPR007712">
    <property type="entry name" value="RelE/ParE_toxin"/>
</dbReference>
<dbReference type="AlphaFoldDB" id="A0A8J7I879"/>
<name>A0A8J7I879_9NOST</name>
<keyword evidence="1" id="KW-1277">Toxin-antitoxin system</keyword>
<protein>
    <submittedName>
        <fullName evidence="2">Uncharacterized protein</fullName>
    </submittedName>
</protein>
<gene>
    <name evidence="2" type="ORF">I8752_27280</name>
</gene>
<accession>A0A8J7I879</accession>